<evidence type="ECO:0000313" key="3">
    <source>
        <dbReference type="Proteomes" id="UP000051494"/>
    </source>
</evidence>
<dbReference type="OrthoDB" id="6195299at2"/>
<keyword evidence="3" id="KW-1185">Reference proteome</keyword>
<comment type="caution">
    <text evidence="1">The sequence shown here is derived from an EMBL/GenBank/DDBJ whole genome shotgun (WGS) entry which is preliminary data.</text>
</comment>
<dbReference type="EMBL" id="LKHV01000017">
    <property type="protein sequence ID" value="KRG17423.1"/>
    <property type="molecule type" value="Genomic_DNA"/>
</dbReference>
<dbReference type="Proteomes" id="UP000051494">
    <property type="component" value="Unassembled WGS sequence"/>
</dbReference>
<evidence type="ECO:0000313" key="1">
    <source>
        <dbReference type="EMBL" id="KRG17423.1"/>
    </source>
</evidence>
<sequence length="362" mass="41101">MLQQLTKIRQYFSITQILFSFFSMLICTNICANVPANTEISQNLYQAVIVAPSRDEAQRIALFQEGMRIIFKRIAGTEDVLKLPAVEQALKNASAYVERYDYHGDQLRVIFSAQMMNDLLFKNGYALWGQKRPTLILWLAMDENNKRYIMGEQSNPDLHAMLLDFAQERGLPLVLPVMDLTDMQNVSVSDIFSNFPSVLTGASSRYGANAILVGKMIKKPQGWEAQWQILIDSYHREWVMQSADFNDLLQKGLTSVISDLQGRYGIKQQDTAFSKSLLIGVKGIQSSRDFSRAESYLNGLEQVKGVTVRQVFANGVIFEVKPQNGVDKEILSQVISMEKRFAALGYHERPVESLDLTYQWTP</sequence>
<proteinExistence type="predicted"/>
<dbReference type="Pfam" id="PF09839">
    <property type="entry name" value="DUF2066"/>
    <property type="match status" value="1"/>
</dbReference>
<dbReference type="EMBL" id="LKHV02000001">
    <property type="protein sequence ID" value="MCS5708788.1"/>
    <property type="molecule type" value="Genomic_DNA"/>
</dbReference>
<evidence type="ECO:0000313" key="2">
    <source>
        <dbReference type="EMBL" id="MCS5708788.1"/>
    </source>
</evidence>
<name>A0A0Q9Y9G7_9GAMM</name>
<dbReference type="AlphaFoldDB" id="A0A0Q9Y9G7"/>
<gene>
    <name evidence="2" type="ORF">CC99x_007705</name>
    <name evidence="1" type="ORF">CC99x_02391</name>
</gene>
<accession>A0A0Q9Y9G7</accession>
<reference evidence="2" key="3">
    <citation type="submission" date="2021-06" db="EMBL/GenBank/DDBJ databases">
        <title>Genomic Description and Analysis of Intracellular Bacteria, Candidatus Berkiella cookevillensis and Candidatus Berkiella aquae.</title>
        <authorList>
            <person name="Kidane D.T."/>
            <person name="Mehari Y.T."/>
            <person name="Rice F.C."/>
            <person name="Arivett B.A."/>
            <person name="Farone A.L."/>
            <person name="Berk S.G."/>
            <person name="Farone M.B."/>
        </authorList>
    </citation>
    <scope>NUCLEOTIDE SEQUENCE</scope>
    <source>
        <strain evidence="2">CC99</strain>
    </source>
</reference>
<dbReference type="InterPro" id="IPR018642">
    <property type="entry name" value="DUF2066"/>
</dbReference>
<reference evidence="1" key="1">
    <citation type="submission" date="2015-09" db="EMBL/GenBank/DDBJ databases">
        <title>Draft Genome Sequences of Two Novel Amoeba-resistant Intranuclear Bacteria, Candidatus Berkiella cookevillensis and Candidatus Berkiella aquae.</title>
        <authorList>
            <person name="Mehari Y.T."/>
            <person name="Arivett B.A."/>
            <person name="Farone A.L."/>
            <person name="Gunderson J.H."/>
            <person name="Farone M.B."/>
        </authorList>
    </citation>
    <scope>NUCLEOTIDE SEQUENCE [LARGE SCALE GENOMIC DNA]</scope>
    <source>
        <strain evidence="1">CC99</strain>
    </source>
</reference>
<reference evidence="2" key="2">
    <citation type="journal article" date="2016" name="Genome Announc.">
        <title>Draft Genome Sequences of Two Novel Amoeba-Resistant Intranuclear Bacteria, 'Candidatus Berkiella cookevillensis' and 'Candidatus Berkiella aquae'.</title>
        <authorList>
            <person name="Mehari Y.T."/>
            <person name="Arivett B.A."/>
            <person name="Farone A.L."/>
            <person name="Gunderson J.H."/>
            <person name="Farone M.B."/>
        </authorList>
    </citation>
    <scope>NUCLEOTIDE SEQUENCE</scope>
    <source>
        <strain evidence="2">CC99</strain>
    </source>
</reference>
<dbReference type="RefSeq" id="WP_057625481.1">
    <property type="nucleotide sequence ID" value="NZ_LKHV02000001.1"/>
</dbReference>
<organism evidence="1">
    <name type="scientific">Candidatus Berkiella cookevillensis</name>
    <dbReference type="NCBI Taxonomy" id="437022"/>
    <lineage>
        <taxon>Bacteria</taxon>
        <taxon>Pseudomonadati</taxon>
        <taxon>Pseudomonadota</taxon>
        <taxon>Gammaproteobacteria</taxon>
        <taxon>Candidatus Berkiellales</taxon>
        <taxon>Candidatus Berkiellaceae</taxon>
        <taxon>Candidatus Berkiella</taxon>
    </lineage>
</organism>
<protein>
    <submittedName>
        <fullName evidence="2">DUF2066 domain-containing protein</fullName>
    </submittedName>
</protein>
<dbReference type="STRING" id="437022.CC99x_02391"/>